<dbReference type="InterPro" id="IPR002156">
    <property type="entry name" value="RNaseH_domain"/>
</dbReference>
<dbReference type="GO" id="GO:0004523">
    <property type="term" value="F:RNA-DNA hybrid ribonuclease activity"/>
    <property type="evidence" value="ECO:0007669"/>
    <property type="project" value="InterPro"/>
</dbReference>
<feature type="domain" description="RNase H type-1" evidence="1">
    <location>
        <begin position="458"/>
        <end position="580"/>
    </location>
</feature>
<protein>
    <submittedName>
        <fullName evidence="3">Uncharacterized protein</fullName>
    </submittedName>
</protein>
<organism evidence="3">
    <name type="scientific">Oryza sativa subsp. japonica</name>
    <name type="common">Rice</name>
    <dbReference type="NCBI Taxonomy" id="39947"/>
    <lineage>
        <taxon>Eukaryota</taxon>
        <taxon>Viridiplantae</taxon>
        <taxon>Streptophyta</taxon>
        <taxon>Embryophyta</taxon>
        <taxon>Tracheophyta</taxon>
        <taxon>Spermatophyta</taxon>
        <taxon>Magnoliopsida</taxon>
        <taxon>Liliopsida</taxon>
        <taxon>Poales</taxon>
        <taxon>Poaceae</taxon>
        <taxon>BOP clade</taxon>
        <taxon>Oryzoideae</taxon>
        <taxon>Oryzeae</taxon>
        <taxon>Oryzinae</taxon>
        <taxon>Oryza</taxon>
        <taxon>Oryza sativa</taxon>
    </lineage>
</organism>
<feature type="domain" description="Reverse transcriptase zinc-binding" evidence="2">
    <location>
        <begin position="255"/>
        <end position="356"/>
    </location>
</feature>
<dbReference type="InterPro" id="IPR026960">
    <property type="entry name" value="RVT-Znf"/>
</dbReference>
<evidence type="ECO:0000259" key="2">
    <source>
        <dbReference type="Pfam" id="PF13966"/>
    </source>
</evidence>
<accession>A3BLD1</accession>
<name>A3BLD1_ORYSJ</name>
<dbReference type="Pfam" id="PF13456">
    <property type="entry name" value="RVT_3"/>
    <property type="match status" value="1"/>
</dbReference>
<dbReference type="InterPro" id="IPR044730">
    <property type="entry name" value="RNase_H-like_dom_plant"/>
</dbReference>
<evidence type="ECO:0000259" key="1">
    <source>
        <dbReference type="Pfam" id="PF13456"/>
    </source>
</evidence>
<dbReference type="SUPFAM" id="SSF53098">
    <property type="entry name" value="Ribonuclease H-like"/>
    <property type="match status" value="1"/>
</dbReference>
<dbReference type="AlphaFoldDB" id="A3BLD1"/>
<dbReference type="InterPro" id="IPR036397">
    <property type="entry name" value="RNaseH_sf"/>
</dbReference>
<dbReference type="GO" id="GO:0003676">
    <property type="term" value="F:nucleic acid binding"/>
    <property type="evidence" value="ECO:0007669"/>
    <property type="project" value="InterPro"/>
</dbReference>
<reference evidence="3" key="2">
    <citation type="submission" date="2008-12" db="EMBL/GenBank/DDBJ databases">
        <title>Improved gene annotation of the rice (Oryza sativa) genomes.</title>
        <authorList>
            <person name="Wang J."/>
            <person name="Li R."/>
            <person name="Fan W."/>
            <person name="Huang Q."/>
            <person name="Zhang J."/>
            <person name="Zhou Y."/>
            <person name="Hu Y."/>
            <person name="Zi S."/>
            <person name="Li J."/>
            <person name="Ni P."/>
            <person name="Zheng H."/>
            <person name="Zhang Y."/>
            <person name="Zhao M."/>
            <person name="Hao Q."/>
            <person name="McDermott J."/>
            <person name="Samudrala R."/>
            <person name="Kristiansen K."/>
            <person name="Wong G.K.-S."/>
        </authorList>
    </citation>
    <scope>NUCLEOTIDE SEQUENCE</scope>
</reference>
<dbReference type="Proteomes" id="UP000007752">
    <property type="component" value="Chromosome 7"/>
</dbReference>
<reference evidence="3" key="1">
    <citation type="journal article" date="2005" name="PLoS Biol.">
        <title>The genomes of Oryza sativa: a history of duplications.</title>
        <authorList>
            <person name="Yu J."/>
            <person name="Wang J."/>
            <person name="Lin W."/>
            <person name="Li S."/>
            <person name="Li H."/>
            <person name="Zhou J."/>
            <person name="Ni P."/>
            <person name="Dong W."/>
            <person name="Hu S."/>
            <person name="Zeng C."/>
            <person name="Zhang J."/>
            <person name="Zhang Y."/>
            <person name="Li R."/>
            <person name="Xu Z."/>
            <person name="Li S."/>
            <person name="Li X."/>
            <person name="Zheng H."/>
            <person name="Cong L."/>
            <person name="Lin L."/>
            <person name="Yin J."/>
            <person name="Geng J."/>
            <person name="Li G."/>
            <person name="Shi J."/>
            <person name="Liu J."/>
            <person name="Lv H."/>
            <person name="Li J."/>
            <person name="Wang J."/>
            <person name="Deng Y."/>
            <person name="Ran L."/>
            <person name="Shi X."/>
            <person name="Wang X."/>
            <person name="Wu Q."/>
            <person name="Li C."/>
            <person name="Ren X."/>
            <person name="Wang J."/>
            <person name="Wang X."/>
            <person name="Li D."/>
            <person name="Liu D."/>
            <person name="Zhang X."/>
            <person name="Ji Z."/>
            <person name="Zhao W."/>
            <person name="Sun Y."/>
            <person name="Zhang Z."/>
            <person name="Bao J."/>
            <person name="Han Y."/>
            <person name="Dong L."/>
            <person name="Ji J."/>
            <person name="Chen P."/>
            <person name="Wu S."/>
            <person name="Liu J."/>
            <person name="Xiao Y."/>
            <person name="Bu D."/>
            <person name="Tan J."/>
            <person name="Yang L."/>
            <person name="Ye C."/>
            <person name="Zhang J."/>
            <person name="Xu J."/>
            <person name="Zhou Y."/>
            <person name="Yu Y."/>
            <person name="Zhang B."/>
            <person name="Zhuang S."/>
            <person name="Wei H."/>
            <person name="Liu B."/>
            <person name="Lei M."/>
            <person name="Yu H."/>
            <person name="Li Y."/>
            <person name="Xu H."/>
            <person name="Wei S."/>
            <person name="He X."/>
            <person name="Fang L."/>
            <person name="Zhang Z."/>
            <person name="Zhang Y."/>
            <person name="Huang X."/>
            <person name="Su Z."/>
            <person name="Tong W."/>
            <person name="Li J."/>
            <person name="Tong Z."/>
            <person name="Li S."/>
            <person name="Ye J."/>
            <person name="Wang L."/>
            <person name="Fang L."/>
            <person name="Lei T."/>
            <person name="Chen C."/>
            <person name="Chen H."/>
            <person name="Xu Z."/>
            <person name="Li H."/>
            <person name="Huang H."/>
            <person name="Zhang F."/>
            <person name="Xu H."/>
            <person name="Li N."/>
            <person name="Zhao C."/>
            <person name="Li S."/>
            <person name="Dong L."/>
            <person name="Huang Y."/>
            <person name="Li L."/>
            <person name="Xi Y."/>
            <person name="Qi Q."/>
            <person name="Li W."/>
            <person name="Zhang B."/>
            <person name="Hu W."/>
            <person name="Zhang Y."/>
            <person name="Tian X."/>
            <person name="Jiao Y."/>
            <person name="Liang X."/>
            <person name="Jin J."/>
            <person name="Gao L."/>
            <person name="Zheng W."/>
            <person name="Hao B."/>
            <person name="Liu S."/>
            <person name="Wang W."/>
            <person name="Yuan L."/>
            <person name="Cao M."/>
            <person name="McDermott J."/>
            <person name="Samudrala R."/>
            <person name="Wang J."/>
            <person name="Wong G.K."/>
            <person name="Yang H."/>
        </authorList>
    </citation>
    <scope>NUCLEOTIDE SEQUENCE [LARGE SCALE GENOMIC DNA]</scope>
</reference>
<dbReference type="PANTHER" id="PTHR33116:SF86">
    <property type="entry name" value="REVERSE TRANSCRIPTASE DOMAIN-CONTAINING PROTEIN"/>
    <property type="match status" value="1"/>
</dbReference>
<dbReference type="Gene3D" id="3.30.420.10">
    <property type="entry name" value="Ribonuclease H-like superfamily/Ribonuclease H"/>
    <property type="match status" value="1"/>
</dbReference>
<gene>
    <name evidence="3" type="ORF">OsJ_24816</name>
</gene>
<dbReference type="Pfam" id="PF13966">
    <property type="entry name" value="zf-RVT"/>
    <property type="match status" value="1"/>
</dbReference>
<dbReference type="EMBL" id="CM000144">
    <property type="protein sequence ID" value="EAZ40370.1"/>
    <property type="molecule type" value="Genomic_DNA"/>
</dbReference>
<dbReference type="InterPro" id="IPR012337">
    <property type="entry name" value="RNaseH-like_sf"/>
</dbReference>
<proteinExistence type="predicted"/>
<evidence type="ECO:0000313" key="3">
    <source>
        <dbReference type="EMBL" id="EAZ40370.1"/>
    </source>
</evidence>
<sequence length="613" mass="70414">MGRSKKKTFNYLKERVWKKIQGWKEKLLSRAGKDILIKAVAQAIPAFAMSCFDLTKTLYDEISSLISRFFWAQHDRENKMHWIAWDKLCSRTEKGGLGYRDLHLFNLAMLAHQAWRLLSNLDSLCARVLKAKYFPDGKLMEVRESPGISYSWRSIVRGVQVLKVGLIWRVGDGTDIDMWNDPWIPLGTTKRPITPRRGIVLNKVADLINPITGEWDRELIQDIFWEEDVKNILAIPVHNGYSDVAAWHFDPRGIFSVKSAYHTLEYQRDRQAIRQTGESSSGKTSSAALQWEKLWRLNHLPKVKHFLWRLAHNSLPLRQNISKRGMEIDTRCPVCLRLDENGGHCFFKCKFVKPCWRMLNFEHIRQELSLQTSTLDVCKHILNLREDIMLTTVILLWNWWDARNKVNAGEDRRTHEEVYSRVIRMVSENSLLFRDKARGNPSSQSTWCPPPQCVLKLNIDGAFQAANLSGGWGFILRDHEGNGVLARAGRIELVHDALSAEAVACLHALRAVLNHGFSYFSVETDSSILVSALDSACYDQSTAGVTFKQIRTLLRMDLGMIKVSFANHSCNSCAHELARKGASWDPCHMSIWADPLPDFVQCFVVRDYTEPRY</sequence>
<dbReference type="PANTHER" id="PTHR33116">
    <property type="entry name" value="REVERSE TRANSCRIPTASE ZINC-BINDING DOMAIN-CONTAINING PROTEIN-RELATED-RELATED"/>
    <property type="match status" value="1"/>
</dbReference>
<dbReference type="CDD" id="cd06222">
    <property type="entry name" value="RNase_H_like"/>
    <property type="match status" value="1"/>
</dbReference>